<dbReference type="InterPro" id="IPR011701">
    <property type="entry name" value="MFS"/>
</dbReference>
<dbReference type="Gene3D" id="1.20.1250.20">
    <property type="entry name" value="MFS general substrate transporter like domains"/>
    <property type="match status" value="1"/>
</dbReference>
<evidence type="ECO:0000313" key="11">
    <source>
        <dbReference type="EMBL" id="MDA5095413.1"/>
    </source>
</evidence>
<evidence type="ECO:0000256" key="7">
    <source>
        <dbReference type="ARBA" id="ARBA00038075"/>
    </source>
</evidence>
<feature type="transmembrane region" description="Helical" evidence="9">
    <location>
        <begin position="281"/>
        <end position="303"/>
    </location>
</feature>
<comment type="subcellular location">
    <subcellularLocation>
        <location evidence="1">Cell membrane</location>
        <topology evidence="1">Multi-pass membrane protein</topology>
    </subcellularLocation>
</comment>
<name>A0ABT4W4H1_9RHOB</name>
<evidence type="ECO:0000256" key="4">
    <source>
        <dbReference type="ARBA" id="ARBA00022692"/>
    </source>
</evidence>
<gene>
    <name evidence="11" type="ORF">O2N63_15095</name>
</gene>
<feature type="transmembrane region" description="Helical" evidence="9">
    <location>
        <begin position="309"/>
        <end position="332"/>
    </location>
</feature>
<keyword evidence="12" id="KW-1185">Reference proteome</keyword>
<dbReference type="SUPFAM" id="SSF103473">
    <property type="entry name" value="MFS general substrate transporter"/>
    <property type="match status" value="1"/>
</dbReference>
<feature type="domain" description="Major facilitator superfamily (MFS) profile" evidence="10">
    <location>
        <begin position="1"/>
        <end position="398"/>
    </location>
</feature>
<evidence type="ECO:0000256" key="3">
    <source>
        <dbReference type="ARBA" id="ARBA00022475"/>
    </source>
</evidence>
<feature type="transmembrane region" description="Helical" evidence="9">
    <location>
        <begin position="12"/>
        <end position="36"/>
    </location>
</feature>
<keyword evidence="6 9" id="KW-0472">Membrane</keyword>
<evidence type="ECO:0000256" key="9">
    <source>
        <dbReference type="SAM" id="Phobius"/>
    </source>
</evidence>
<reference evidence="11 12" key="1">
    <citation type="submission" date="2023-01" db="EMBL/GenBank/DDBJ databases">
        <authorList>
            <person name="Yoon J.-W."/>
        </authorList>
    </citation>
    <scope>NUCLEOTIDE SEQUENCE [LARGE SCALE GENOMIC DNA]</scope>
    <source>
        <strain evidence="11 12">KMU-50</strain>
    </source>
</reference>
<evidence type="ECO:0000256" key="6">
    <source>
        <dbReference type="ARBA" id="ARBA00023136"/>
    </source>
</evidence>
<dbReference type="CDD" id="cd06173">
    <property type="entry name" value="MFS_MefA_like"/>
    <property type="match status" value="1"/>
</dbReference>
<dbReference type="InterPro" id="IPR036259">
    <property type="entry name" value="MFS_trans_sf"/>
</dbReference>
<keyword evidence="3" id="KW-1003">Cell membrane</keyword>
<feature type="transmembrane region" description="Helical" evidence="9">
    <location>
        <begin position="250"/>
        <end position="269"/>
    </location>
</feature>
<dbReference type="Proteomes" id="UP001528040">
    <property type="component" value="Unassembled WGS sequence"/>
</dbReference>
<keyword evidence="2" id="KW-0813">Transport</keyword>
<evidence type="ECO:0000256" key="5">
    <source>
        <dbReference type="ARBA" id="ARBA00022989"/>
    </source>
</evidence>
<dbReference type="PROSITE" id="PS50850">
    <property type="entry name" value="MFS"/>
    <property type="match status" value="1"/>
</dbReference>
<evidence type="ECO:0000313" key="12">
    <source>
        <dbReference type="Proteomes" id="UP001528040"/>
    </source>
</evidence>
<dbReference type="InterPro" id="IPR020846">
    <property type="entry name" value="MFS_dom"/>
</dbReference>
<evidence type="ECO:0000256" key="1">
    <source>
        <dbReference type="ARBA" id="ARBA00004651"/>
    </source>
</evidence>
<keyword evidence="4 9" id="KW-0812">Transmembrane</keyword>
<feature type="transmembrane region" description="Helical" evidence="9">
    <location>
        <begin position="344"/>
        <end position="362"/>
    </location>
</feature>
<dbReference type="RefSeq" id="WP_271055120.1">
    <property type="nucleotide sequence ID" value="NZ_JAQIIO010000010.1"/>
</dbReference>
<organism evidence="11 12">
    <name type="scientific">Aliiroseovarius salicola</name>
    <dbReference type="NCBI Taxonomy" id="3009082"/>
    <lineage>
        <taxon>Bacteria</taxon>
        <taxon>Pseudomonadati</taxon>
        <taxon>Pseudomonadota</taxon>
        <taxon>Alphaproteobacteria</taxon>
        <taxon>Rhodobacterales</taxon>
        <taxon>Paracoccaceae</taxon>
        <taxon>Aliiroseovarius</taxon>
    </lineage>
</organism>
<feature type="transmembrane region" description="Helical" evidence="9">
    <location>
        <begin position="374"/>
        <end position="394"/>
    </location>
</feature>
<dbReference type="EMBL" id="JAQIIO010000010">
    <property type="protein sequence ID" value="MDA5095413.1"/>
    <property type="molecule type" value="Genomic_DNA"/>
</dbReference>
<keyword evidence="5 9" id="KW-1133">Transmembrane helix</keyword>
<proteinExistence type="inferred from homology"/>
<accession>A0ABT4W4H1</accession>
<comment type="caution">
    <text evidence="11">The sequence shown here is derived from an EMBL/GenBank/DDBJ whole genome shotgun (WGS) entry which is preliminary data.</text>
</comment>
<evidence type="ECO:0000256" key="8">
    <source>
        <dbReference type="ARBA" id="ARBA00040914"/>
    </source>
</evidence>
<dbReference type="PANTHER" id="PTHR23513">
    <property type="entry name" value="INTEGRAL MEMBRANE EFFLUX PROTEIN-RELATED"/>
    <property type="match status" value="1"/>
</dbReference>
<evidence type="ECO:0000259" key="10">
    <source>
        <dbReference type="PROSITE" id="PS50850"/>
    </source>
</evidence>
<dbReference type="Pfam" id="PF07690">
    <property type="entry name" value="MFS_1"/>
    <property type="match status" value="1"/>
</dbReference>
<dbReference type="PANTHER" id="PTHR23513:SF9">
    <property type="entry name" value="ENTEROBACTIN EXPORTER ENTS"/>
    <property type="match status" value="1"/>
</dbReference>
<sequence length="439" mass="46565">MLGILRNRTYRHLFGAQVVALTGTGLATVALALLAFELAGDQAALVLGTALTIKMIAYVLIAPMAAALAERIPRRRVLVALDVIRAAVAVFLPFVTEVWQVYLLIFLLQSASAGFTPMFQATIPDVLPKDEDYTKALSLSRLAMDLESLLSPLLAALILGVTGFATLFWGTSLGFLASAVLVVSVVLPTPKPTTSCPIWKRTTRGLTLYLKTPRLRGLLALCWASSSTGAMVFVNTVLLVKSELGLGDAAVALALGSFGLGSMAAALLLPQLIRKWEDRSVMITGATIGTISLLGFGLATSLLPLTLGLLMVFWVGVGIGFSAILTPSGRVLSRSAHAFDRPAIFAAHFTLSHACWLIAYPLSGFLMTELGGGATSFILAILAGLGGLTAMYLWPRNSSDAIVHHHDDLPPDHPHLSGEGPHAHAIIIDDLHPHFPTRG</sequence>
<protein>
    <recommendedName>
        <fullName evidence="8">Multidrug efflux pump Tap</fullName>
    </recommendedName>
</protein>
<feature type="transmembrane region" description="Helical" evidence="9">
    <location>
        <begin position="42"/>
        <end position="65"/>
    </location>
</feature>
<feature type="transmembrane region" description="Helical" evidence="9">
    <location>
        <begin position="218"/>
        <end position="238"/>
    </location>
</feature>
<evidence type="ECO:0000256" key="2">
    <source>
        <dbReference type="ARBA" id="ARBA00022448"/>
    </source>
</evidence>
<comment type="similarity">
    <text evidence="7">Belongs to the major facilitator superfamily. Drug:H(+) antiporter-3 (DHA3) (TC 2.A.1.21) family.</text>
</comment>